<accession>A0A345ZQF6</accession>
<dbReference type="RefSeq" id="WP_115687562.1">
    <property type="nucleotide sequence ID" value="NZ_CP031417.1"/>
</dbReference>
<dbReference type="KEGG" id="ptaw:DW352_00645"/>
<name>A0A345ZQF6_9HYPH</name>
<evidence type="ECO:0000256" key="1">
    <source>
        <dbReference type="SAM" id="SignalP"/>
    </source>
</evidence>
<proteinExistence type="predicted"/>
<dbReference type="EMBL" id="CP031417">
    <property type="protein sequence ID" value="AXK79153.1"/>
    <property type="molecule type" value="Genomic_DNA"/>
</dbReference>
<sequence>MNRKLAVFVAALAAFAFVTQAAEAGGRRKVDPRLSATAVGVGAASTAAYFAFNNWNWKWDSARAGVTSMGAYAITTVGCAALSPIVGTAVMHRPLTYREAHILVGSCLIPVVGGWLVNEAYNEGILWAPDEQQPVAVKKHRKRHVATK</sequence>
<dbReference type="Proteomes" id="UP000254889">
    <property type="component" value="Chromosome"/>
</dbReference>
<evidence type="ECO:0000313" key="2">
    <source>
        <dbReference type="EMBL" id="AXK79153.1"/>
    </source>
</evidence>
<dbReference type="AlphaFoldDB" id="A0A345ZQF6"/>
<dbReference type="OrthoDB" id="8448628at2"/>
<keyword evidence="1" id="KW-0732">Signal</keyword>
<protein>
    <submittedName>
        <fullName evidence="2">Uncharacterized protein</fullName>
    </submittedName>
</protein>
<evidence type="ECO:0000313" key="3">
    <source>
        <dbReference type="Proteomes" id="UP000254889"/>
    </source>
</evidence>
<reference evidence="2 3" key="1">
    <citation type="submission" date="2018-07" db="EMBL/GenBank/DDBJ databases">
        <authorList>
            <person name="Quirk P.G."/>
            <person name="Krulwich T.A."/>
        </authorList>
    </citation>
    <scope>NUCLEOTIDE SEQUENCE [LARGE SCALE GENOMIC DNA]</scope>
    <source>
        <strain evidence="2 3">CC-BB4</strain>
    </source>
</reference>
<feature type="signal peptide" evidence="1">
    <location>
        <begin position="1"/>
        <end position="21"/>
    </location>
</feature>
<feature type="chain" id="PRO_5016592323" evidence="1">
    <location>
        <begin position="22"/>
        <end position="148"/>
    </location>
</feature>
<keyword evidence="3" id="KW-1185">Reference proteome</keyword>
<organism evidence="2 3">
    <name type="scientific">Pseudolabrys taiwanensis</name>
    <dbReference type="NCBI Taxonomy" id="331696"/>
    <lineage>
        <taxon>Bacteria</taxon>
        <taxon>Pseudomonadati</taxon>
        <taxon>Pseudomonadota</taxon>
        <taxon>Alphaproteobacteria</taxon>
        <taxon>Hyphomicrobiales</taxon>
        <taxon>Xanthobacteraceae</taxon>
        <taxon>Pseudolabrys</taxon>
    </lineage>
</organism>
<gene>
    <name evidence="2" type="ORF">DW352_00645</name>
</gene>